<dbReference type="PANTHER" id="PTHR45777">
    <property type="entry name" value="METHIONINE AMINOPEPTIDASE 2"/>
    <property type="match status" value="1"/>
</dbReference>
<name>A0ABR1DCC9_NECAM</name>
<dbReference type="InterPro" id="IPR000994">
    <property type="entry name" value="Pept_M24"/>
</dbReference>
<feature type="compositionally biased region" description="Basic and acidic residues" evidence="4">
    <location>
        <begin position="320"/>
        <end position="329"/>
    </location>
</feature>
<dbReference type="Gene3D" id="3.60.10.10">
    <property type="entry name" value="Endonuclease/exonuclease/phosphatase"/>
    <property type="match status" value="1"/>
</dbReference>
<keyword evidence="2" id="KW-0645">Protease</keyword>
<dbReference type="PANTHER" id="PTHR45777:SF2">
    <property type="entry name" value="METHIONINE AMINOPEPTIDASE 2"/>
    <property type="match status" value="1"/>
</dbReference>
<feature type="domain" description="Endonuclease/exonuclease/phosphatase" evidence="6">
    <location>
        <begin position="359"/>
        <end position="547"/>
    </location>
</feature>
<accession>A0ABR1DCC9</accession>
<evidence type="ECO:0000256" key="2">
    <source>
        <dbReference type="ARBA" id="ARBA00022670"/>
    </source>
</evidence>
<sequence>MSKKGGANKKAKNSTADQDLDAILAELAVEDKARADKAGAKKGKPGKKGKNAPAVIINGEGDTAPVAEQPLIIDWHAEIESMKPVDEQFPDGKFPVGQCETYYLIGKDGRVASDRENKQEKKALDTSFDEMYQDYRRSAEVHRQVRKYVKSWVKPGMTMIEICERLEACSRHLIKENGLEAGLAFPTGCSLNHVAAHYTPNNGDTTVLQFGDVCKVADRGLTADQKRPCACPETQVDSGDGLPASAVPGLTRKIIVSRTSVRPKACNQLTGRCKGGGLESPPTNKLHMSTLGERKFSQKPMGLEACNLPVGFKFHAKNSNRKESPDSGRKPGTVAPGRTGLQESCRLPKRKRTRMTICTYNARTLASEAAIEDLMVQAKKIKYDVIGLTETRRRHSLNAVFETGEELFLGTCDSRGVGGVGVLVNTSMAQNIDSFEQLTTRIGRLRMRRCGPTPALTIFVAYAPTSSYEEEEVEAFYMDLEKFYREDHAFYKVIIGDFNAKKPSSLRWTWESPGGGYRNEIDHIIVNKRFCLTDVAVVPKFYTGSDHRLLRGRFSFTRRAEKAAKFSKRNPRTTINWDLFATLAGFWEDSAMDNIDEEYDRLVKHLHDCAKKAESIKTTKRRLSLETLELIRQRGAARAAGNQELTSELARLCREAIKKDLKERRAEVLAEAAEAGKSIRYARRDFASRKTRMTALRNPKGTTIASRRGMEKIIYDFYSDLFDSRAHLPPHHLREDGHVIPAVLPSEIRHAIMSVRNRTAAGPDRIKPEHLKNLPPVLINTLARIFTRYLSECKVPKQWKTSKTVLLYKKEIHMTSATIAQSAYCPSSTSSSQE</sequence>
<evidence type="ECO:0000313" key="8">
    <source>
        <dbReference type="Proteomes" id="UP001303046"/>
    </source>
</evidence>
<dbReference type="Proteomes" id="UP001303046">
    <property type="component" value="Unassembled WGS sequence"/>
</dbReference>
<gene>
    <name evidence="7" type="primary">Necator_chrIV.g14106</name>
    <name evidence="7" type="ORF">RB195_000812</name>
</gene>
<evidence type="ECO:0008006" key="9">
    <source>
        <dbReference type="Google" id="ProtNLM"/>
    </source>
</evidence>
<evidence type="ECO:0000256" key="3">
    <source>
        <dbReference type="ARBA" id="ARBA00022801"/>
    </source>
</evidence>
<dbReference type="Pfam" id="PF00557">
    <property type="entry name" value="Peptidase_M24"/>
    <property type="match status" value="1"/>
</dbReference>
<dbReference type="InterPro" id="IPR036005">
    <property type="entry name" value="Creatinase/aminopeptidase-like"/>
</dbReference>
<feature type="region of interest" description="Disordered" evidence="4">
    <location>
        <begin position="34"/>
        <end position="53"/>
    </location>
</feature>
<keyword evidence="1" id="KW-0031">Aminopeptidase</keyword>
<feature type="compositionally biased region" description="Basic residues" evidence="4">
    <location>
        <begin position="40"/>
        <end position="50"/>
    </location>
</feature>
<feature type="region of interest" description="Disordered" evidence="4">
    <location>
        <begin position="317"/>
        <end position="342"/>
    </location>
</feature>
<dbReference type="SUPFAM" id="SSF55920">
    <property type="entry name" value="Creatinase/aminopeptidase"/>
    <property type="match status" value="1"/>
</dbReference>
<organism evidence="7 8">
    <name type="scientific">Necator americanus</name>
    <name type="common">Human hookworm</name>
    <dbReference type="NCBI Taxonomy" id="51031"/>
    <lineage>
        <taxon>Eukaryota</taxon>
        <taxon>Metazoa</taxon>
        <taxon>Ecdysozoa</taxon>
        <taxon>Nematoda</taxon>
        <taxon>Chromadorea</taxon>
        <taxon>Rhabditida</taxon>
        <taxon>Rhabditina</taxon>
        <taxon>Rhabditomorpha</taxon>
        <taxon>Strongyloidea</taxon>
        <taxon>Ancylostomatidae</taxon>
        <taxon>Bunostominae</taxon>
        <taxon>Necator</taxon>
    </lineage>
</organism>
<dbReference type="SUPFAM" id="SSF56219">
    <property type="entry name" value="DNase I-like"/>
    <property type="match status" value="1"/>
</dbReference>
<dbReference type="InterPro" id="IPR005135">
    <property type="entry name" value="Endo/exonuclease/phosphatase"/>
</dbReference>
<keyword evidence="8" id="KW-1185">Reference proteome</keyword>
<comment type="caution">
    <text evidence="7">The sequence shown here is derived from an EMBL/GenBank/DDBJ whole genome shotgun (WGS) entry which is preliminary data.</text>
</comment>
<proteinExistence type="predicted"/>
<feature type="domain" description="Peptidase M24" evidence="5">
    <location>
        <begin position="135"/>
        <end position="216"/>
    </location>
</feature>
<dbReference type="InterPro" id="IPR050247">
    <property type="entry name" value="Met_Aminopeptidase_Type2"/>
</dbReference>
<dbReference type="Pfam" id="PF03372">
    <property type="entry name" value="Exo_endo_phos"/>
    <property type="match status" value="1"/>
</dbReference>
<evidence type="ECO:0000256" key="1">
    <source>
        <dbReference type="ARBA" id="ARBA00022438"/>
    </source>
</evidence>
<evidence type="ECO:0000259" key="6">
    <source>
        <dbReference type="Pfam" id="PF03372"/>
    </source>
</evidence>
<dbReference type="InterPro" id="IPR036691">
    <property type="entry name" value="Endo/exonu/phosph_ase_sf"/>
</dbReference>
<evidence type="ECO:0000259" key="5">
    <source>
        <dbReference type="Pfam" id="PF00557"/>
    </source>
</evidence>
<evidence type="ECO:0000256" key="4">
    <source>
        <dbReference type="SAM" id="MobiDB-lite"/>
    </source>
</evidence>
<evidence type="ECO:0000313" key="7">
    <source>
        <dbReference type="EMBL" id="KAK6747843.1"/>
    </source>
</evidence>
<dbReference type="EMBL" id="JAVFWL010000004">
    <property type="protein sequence ID" value="KAK6747843.1"/>
    <property type="molecule type" value="Genomic_DNA"/>
</dbReference>
<dbReference type="Gene3D" id="3.90.230.10">
    <property type="entry name" value="Creatinase/methionine aminopeptidase superfamily"/>
    <property type="match status" value="1"/>
</dbReference>
<keyword evidence="3" id="KW-0378">Hydrolase</keyword>
<reference evidence="7 8" key="1">
    <citation type="submission" date="2023-08" db="EMBL/GenBank/DDBJ databases">
        <title>A Necator americanus chromosomal reference genome.</title>
        <authorList>
            <person name="Ilik V."/>
            <person name="Petrzelkova K.J."/>
            <person name="Pardy F."/>
            <person name="Fuh T."/>
            <person name="Niatou-Singa F.S."/>
            <person name="Gouil Q."/>
            <person name="Baker L."/>
            <person name="Ritchie M.E."/>
            <person name="Jex A.R."/>
            <person name="Gazzola D."/>
            <person name="Li H."/>
            <person name="Toshio Fujiwara R."/>
            <person name="Zhan B."/>
            <person name="Aroian R.V."/>
            <person name="Pafco B."/>
            <person name="Schwarz E.M."/>
        </authorList>
    </citation>
    <scope>NUCLEOTIDE SEQUENCE [LARGE SCALE GENOMIC DNA]</scope>
    <source>
        <strain evidence="7 8">Aroian</strain>
        <tissue evidence="7">Whole animal</tissue>
    </source>
</reference>
<protein>
    <recommendedName>
        <fullName evidence="9">Peptidase M24 domain-containing protein</fullName>
    </recommendedName>
</protein>